<protein>
    <submittedName>
        <fullName evidence="1">Serine hydrolase</fullName>
    </submittedName>
</protein>
<evidence type="ECO:0000313" key="2">
    <source>
        <dbReference type="Proteomes" id="UP001380953"/>
    </source>
</evidence>
<dbReference type="Proteomes" id="UP001380953">
    <property type="component" value="Unassembled WGS sequence"/>
</dbReference>
<name>A0ACC6PCK3_9BACL</name>
<proteinExistence type="predicted"/>
<reference evidence="1" key="1">
    <citation type="submission" date="2024-03" db="EMBL/GenBank/DDBJ databases">
        <title>Whole genome sequecning of epiphytes from Marcgravia umbellata leaves.</title>
        <authorList>
            <person name="Kumar G."/>
            <person name="Savka M.A."/>
        </authorList>
    </citation>
    <scope>NUCLEOTIDE SEQUENCE</scope>
    <source>
        <strain evidence="1">RIT_BL5</strain>
    </source>
</reference>
<dbReference type="EMBL" id="JBBKAR010000033">
    <property type="protein sequence ID" value="MEJ8304518.1"/>
    <property type="molecule type" value="Genomic_DNA"/>
</dbReference>
<organism evidence="1 2">
    <name type="scientific">Saccharibacillus sacchari</name>
    <dbReference type="NCBI Taxonomy" id="456493"/>
    <lineage>
        <taxon>Bacteria</taxon>
        <taxon>Bacillati</taxon>
        <taxon>Bacillota</taxon>
        <taxon>Bacilli</taxon>
        <taxon>Bacillales</taxon>
        <taxon>Paenibacillaceae</taxon>
        <taxon>Saccharibacillus</taxon>
    </lineage>
</organism>
<keyword evidence="2" id="KW-1185">Reference proteome</keyword>
<evidence type="ECO:0000313" key="1">
    <source>
        <dbReference type="EMBL" id="MEJ8304518.1"/>
    </source>
</evidence>
<accession>A0ACC6PCK3</accession>
<sequence length="487" mass="52549">MKLHGKKGSAWSKLAFSAGLAFAVATSALPAYAQETSSTNTSISLAAASAGISSIVAEIDGQPAQWGSSVYTYRSLTYVPVREGAVSLGAKVKWDKAQRAAIVTLNGDELLYRPDSTTVSVNGYELQMPGTTRYVNGVLTVPLRGLTEPLHATVNPATSGGVLNLSLKTDRETTFTTKLSAVNDYLKDENYSGSVLIAKDGEVLMRKSYGLSSASTLIRPTDQMRLGSLTKAFTAASILKLAEEGKLSIDDTLAQHIPDYPRGDEITLAMLLSHTSGIALNFKREEGIPLSETVEEIKKSSLKFAPGTDYMYSNSGFVLLAYIIEETSGMKYADFVQTQILDPLGMKHSGTATRQTKIPTGYEYDWQAVAWRSVDYYYFSPSGTGSLYSTLDDMLIWSQALSAGKVLSEETMERMYTVSPYKNYGFGWHVDGEGANRVAFHSGGGDGYTTGIRRGLNDGTVIILLSNHGGLDTNAMTAEVRTLAFGD</sequence>
<keyword evidence="1" id="KW-0378">Hydrolase</keyword>
<comment type="caution">
    <text evidence="1">The sequence shown here is derived from an EMBL/GenBank/DDBJ whole genome shotgun (WGS) entry which is preliminary data.</text>
</comment>
<gene>
    <name evidence="1" type="ORF">WKI47_11490</name>
</gene>